<dbReference type="InterPro" id="IPR000033">
    <property type="entry name" value="LDLR_classB_rpt"/>
</dbReference>
<feature type="disulfide bond" evidence="15">
    <location>
        <begin position="67"/>
        <end position="85"/>
    </location>
</feature>
<evidence type="ECO:0000256" key="5">
    <source>
        <dbReference type="ARBA" id="ARBA00022583"/>
    </source>
</evidence>
<dbReference type="PROSITE" id="PS51120">
    <property type="entry name" value="LDLRB"/>
    <property type="match status" value="12"/>
</dbReference>
<dbReference type="Pfam" id="PF00058">
    <property type="entry name" value="Ldl_recept_b"/>
    <property type="match status" value="12"/>
</dbReference>
<feature type="repeat" description="LDL-receptor class B" evidence="16">
    <location>
        <begin position="868"/>
        <end position="910"/>
    </location>
</feature>
<dbReference type="PANTHER" id="PTHR22722">
    <property type="entry name" value="LOW-DENSITY LIPOPROTEIN RECEPTOR-RELATED PROTEIN 2-RELATED"/>
    <property type="match status" value="1"/>
</dbReference>
<reference evidence="18" key="1">
    <citation type="submission" date="2017-12" db="EMBL/GenBank/DDBJ databases">
        <title>High-resolution comparative analysis of great ape genomes.</title>
        <authorList>
            <person name="Pollen A."/>
            <person name="Hastie A."/>
            <person name="Hormozdiari F."/>
            <person name="Dougherty M."/>
            <person name="Liu R."/>
            <person name="Chaisson M."/>
            <person name="Hoppe E."/>
            <person name="Hill C."/>
            <person name="Pang A."/>
            <person name="Hillier L."/>
            <person name="Baker C."/>
            <person name="Armstrong J."/>
            <person name="Shendure J."/>
            <person name="Paten B."/>
            <person name="Wilson R."/>
            <person name="Chao H."/>
            <person name="Schneider V."/>
            <person name="Ventura M."/>
            <person name="Kronenberg Z."/>
            <person name="Murali S."/>
            <person name="Gordon D."/>
            <person name="Cantsilieris S."/>
            <person name="Munson K."/>
            <person name="Nelson B."/>
            <person name="Raja A."/>
            <person name="Underwood J."/>
            <person name="Diekhans M."/>
            <person name="Fiddes I."/>
            <person name="Haussler D."/>
            <person name="Eichler E."/>
        </authorList>
    </citation>
    <scope>NUCLEOTIDE SEQUENCE [LARGE SCALE GENOMIC DNA]</scope>
    <source>
        <strain evidence="18">Susie</strain>
    </source>
</reference>
<keyword evidence="8" id="KW-0677">Repeat</keyword>
<dbReference type="Gene3D" id="2.10.25.10">
    <property type="entry name" value="Laminin"/>
    <property type="match status" value="1"/>
</dbReference>
<dbReference type="InterPro" id="IPR011042">
    <property type="entry name" value="6-blade_b-propeller_TolB-like"/>
</dbReference>
<feature type="disulfide bond" evidence="15">
    <location>
        <begin position="106"/>
        <end position="124"/>
    </location>
</feature>
<comment type="similarity">
    <text evidence="2">Belongs to the LDLR family.</text>
</comment>
<dbReference type="PANTHER" id="PTHR22722:SF15">
    <property type="entry name" value="LOW-DENSITY LIPOPROTEIN RECEPTOR-RELATED"/>
    <property type="match status" value="1"/>
</dbReference>
<keyword evidence="14" id="KW-0325">Glycoprotein</keyword>
<dbReference type="InterPro" id="IPR009030">
    <property type="entry name" value="Growth_fac_rcpt_cys_sf"/>
</dbReference>
<evidence type="ECO:0000256" key="3">
    <source>
        <dbReference type="ARBA" id="ARBA00022475"/>
    </source>
</evidence>
<evidence type="ECO:0000256" key="4">
    <source>
        <dbReference type="ARBA" id="ARBA00022536"/>
    </source>
</evidence>
<comment type="subcellular location">
    <subcellularLocation>
        <location evidence="1">Cell membrane</location>
        <topology evidence="1">Single-pass type I membrane protein</topology>
    </subcellularLocation>
</comment>
<evidence type="ECO:0000256" key="6">
    <source>
        <dbReference type="ARBA" id="ARBA00022692"/>
    </source>
</evidence>
<evidence type="ECO:0000256" key="16">
    <source>
        <dbReference type="PROSITE-ProRule" id="PRU00461"/>
    </source>
</evidence>
<evidence type="ECO:0000256" key="7">
    <source>
        <dbReference type="ARBA" id="ARBA00022729"/>
    </source>
</evidence>
<feature type="disulfide bond" evidence="15">
    <location>
        <begin position="196"/>
        <end position="214"/>
    </location>
</feature>
<feature type="disulfide bond" evidence="15">
    <location>
        <begin position="248"/>
        <end position="263"/>
    </location>
</feature>
<dbReference type="CDD" id="cd00054">
    <property type="entry name" value="EGF_CA"/>
    <property type="match status" value="1"/>
</dbReference>
<keyword evidence="6" id="KW-0812">Transmembrane</keyword>
<feature type="disulfide bond" evidence="15">
    <location>
        <begin position="40"/>
        <end position="55"/>
    </location>
</feature>
<dbReference type="SMART" id="SM00179">
    <property type="entry name" value="EGF_CA"/>
    <property type="match status" value="3"/>
</dbReference>
<keyword evidence="7" id="KW-0732">Signal</keyword>
<feature type="repeat" description="LDL-receptor class B" evidence="16">
    <location>
        <begin position="738"/>
        <end position="780"/>
    </location>
</feature>
<gene>
    <name evidence="18" type="ORF">CR201_G0010926</name>
</gene>
<feature type="disulfide bond" evidence="15">
    <location>
        <begin position="208"/>
        <end position="223"/>
    </location>
</feature>
<keyword evidence="4" id="KW-0245">EGF-like domain</keyword>
<feature type="disulfide bond" evidence="15">
    <location>
        <begin position="79"/>
        <end position="94"/>
    </location>
</feature>
<dbReference type="FunFam" id="4.10.400.10:FF:000092">
    <property type="entry name" value="LDL receptor related protein 4"/>
    <property type="match status" value="1"/>
</dbReference>
<feature type="repeat" description="LDL-receptor class B" evidence="16">
    <location>
        <begin position="433"/>
        <end position="475"/>
    </location>
</feature>
<feature type="repeat" description="LDL-receptor class B" evidence="16">
    <location>
        <begin position="1002"/>
        <end position="1044"/>
    </location>
</feature>
<dbReference type="InterPro" id="IPR036055">
    <property type="entry name" value="LDL_receptor-like_sf"/>
</dbReference>
<evidence type="ECO:0000256" key="1">
    <source>
        <dbReference type="ARBA" id="ARBA00004251"/>
    </source>
</evidence>
<feature type="disulfide bond" evidence="15">
    <location>
        <begin position="146"/>
        <end position="158"/>
    </location>
</feature>
<evidence type="ECO:0000256" key="2">
    <source>
        <dbReference type="ARBA" id="ARBA00009939"/>
    </source>
</evidence>
<dbReference type="PROSITE" id="PS01186">
    <property type="entry name" value="EGF_2"/>
    <property type="match status" value="1"/>
</dbReference>
<dbReference type="SUPFAM" id="SSF57424">
    <property type="entry name" value="LDL receptor-like module"/>
    <property type="match status" value="8"/>
</dbReference>
<feature type="disulfide bond" evidence="15">
    <location>
        <begin position="268"/>
        <end position="280"/>
    </location>
</feature>
<feature type="disulfide bond" evidence="15">
    <location>
        <begin position="236"/>
        <end position="254"/>
    </location>
</feature>
<dbReference type="GO" id="GO:0043235">
    <property type="term" value="C:receptor complex"/>
    <property type="evidence" value="ECO:0007669"/>
    <property type="project" value="TreeGrafter"/>
</dbReference>
<dbReference type="FunFam" id="4.10.400.10:FF:000113">
    <property type="entry name" value="Low-density lipoprotein receptor-related protein 8"/>
    <property type="match status" value="1"/>
</dbReference>
<dbReference type="Gene3D" id="4.10.400.10">
    <property type="entry name" value="Low-density Lipoprotein Receptor"/>
    <property type="match status" value="8"/>
</dbReference>
<dbReference type="Gene3D" id="2.120.10.30">
    <property type="entry name" value="TolB, C-terminal domain"/>
    <property type="match status" value="4"/>
</dbReference>
<feature type="repeat" description="LDL-receptor class B" evidence="16">
    <location>
        <begin position="781"/>
        <end position="823"/>
    </location>
</feature>
<feature type="repeat" description="LDL-receptor class B" evidence="16">
    <location>
        <begin position="824"/>
        <end position="867"/>
    </location>
</feature>
<keyword evidence="5" id="KW-0254">Endocytosis</keyword>
<feature type="repeat" description="LDL-receptor class B" evidence="16">
    <location>
        <begin position="1088"/>
        <end position="1131"/>
    </location>
</feature>
<dbReference type="Pfam" id="PF14670">
    <property type="entry name" value="FXa_inhibition"/>
    <property type="match status" value="1"/>
</dbReference>
<feature type="disulfide bond" evidence="15">
    <location>
        <begin position="153"/>
        <end position="171"/>
    </location>
</feature>
<feature type="repeat" description="LDL-receptor class B" evidence="16">
    <location>
        <begin position="563"/>
        <end position="605"/>
    </location>
</feature>
<feature type="repeat" description="LDL-receptor class B" evidence="16">
    <location>
        <begin position="1045"/>
        <end position="1087"/>
    </location>
</feature>
<evidence type="ECO:0000256" key="11">
    <source>
        <dbReference type="ARBA" id="ARBA00023136"/>
    </source>
</evidence>
<dbReference type="SMART" id="SM00192">
    <property type="entry name" value="LDLa"/>
    <property type="match status" value="8"/>
</dbReference>
<evidence type="ECO:0000256" key="10">
    <source>
        <dbReference type="ARBA" id="ARBA00022989"/>
    </source>
</evidence>
<dbReference type="PROSITE" id="PS01209">
    <property type="entry name" value="LDLRA_1"/>
    <property type="match status" value="4"/>
</dbReference>
<evidence type="ECO:0000313" key="18">
    <source>
        <dbReference type="EMBL" id="PNJ68400.1"/>
    </source>
</evidence>
<feature type="disulfide bond" evidence="15">
    <location>
        <begin position="317"/>
        <end position="335"/>
    </location>
</feature>
<evidence type="ECO:0000256" key="12">
    <source>
        <dbReference type="ARBA" id="ARBA00023157"/>
    </source>
</evidence>
<dbReference type="InterPro" id="IPR023415">
    <property type="entry name" value="LDLR_class-A_CS"/>
</dbReference>
<dbReference type="GO" id="GO:0005509">
    <property type="term" value="F:calcium ion binding"/>
    <property type="evidence" value="ECO:0007669"/>
    <property type="project" value="InterPro"/>
</dbReference>
<dbReference type="InterPro" id="IPR051221">
    <property type="entry name" value="LDLR-related"/>
</dbReference>
<dbReference type="SMART" id="SM00181">
    <property type="entry name" value="EGF"/>
    <property type="match status" value="4"/>
</dbReference>
<dbReference type="InterPro" id="IPR000742">
    <property type="entry name" value="EGF"/>
</dbReference>
<comment type="caution">
    <text evidence="18">The sequence shown here is derived from an EMBL/GenBank/DDBJ whole genome shotgun (WGS) entry which is preliminary data.</text>
</comment>
<feature type="disulfide bond" evidence="15">
    <location>
        <begin position="229"/>
        <end position="241"/>
    </location>
</feature>
<name>A0A2J8WF64_PONAB</name>
<dbReference type="GO" id="GO:0005886">
    <property type="term" value="C:plasma membrane"/>
    <property type="evidence" value="ECO:0007669"/>
    <property type="project" value="UniProtKB-SubCell"/>
</dbReference>
<feature type="repeat" description="LDL-receptor class B" evidence="16">
    <location>
        <begin position="519"/>
        <end position="562"/>
    </location>
</feature>
<feature type="disulfide bond" evidence="15">
    <location>
        <begin position="165"/>
        <end position="180"/>
    </location>
</feature>
<evidence type="ECO:0000259" key="17">
    <source>
        <dbReference type="PROSITE" id="PS01186"/>
    </source>
</evidence>
<accession>A0A2J8WF64</accession>
<dbReference type="FunFam" id="4.10.400.10:FF:000017">
    <property type="entry name" value="LDL receptor related protein 4"/>
    <property type="match status" value="2"/>
</dbReference>
<dbReference type="FunFam" id="2.120.10.30:FF:000008">
    <property type="entry name" value="Low-density lipoprotein receptor-related protein 4"/>
    <property type="match status" value="3"/>
</dbReference>
<feature type="repeat" description="LDL-receptor class B" evidence="16">
    <location>
        <begin position="1132"/>
        <end position="1173"/>
    </location>
</feature>
<feature type="disulfide bond" evidence="15">
    <location>
        <begin position="287"/>
        <end position="302"/>
    </location>
</feature>
<protein>
    <submittedName>
        <fullName evidence="18">LRP4 isoform 3</fullName>
    </submittedName>
</protein>
<feature type="repeat" description="LDL-receptor class B" evidence="16">
    <location>
        <begin position="476"/>
        <end position="518"/>
    </location>
</feature>
<dbReference type="InterPro" id="IPR002172">
    <property type="entry name" value="LDrepeatLR_classA_rpt"/>
</dbReference>
<dbReference type="CDD" id="cd00112">
    <property type="entry name" value="LDLa"/>
    <property type="match status" value="7"/>
</dbReference>
<proteinExistence type="inferred from homology"/>
<evidence type="ECO:0000256" key="13">
    <source>
        <dbReference type="ARBA" id="ARBA00023170"/>
    </source>
</evidence>
<dbReference type="FunFam" id="4.10.400.10:FF:000085">
    <property type="entry name" value="low-density lipoprotein receptor-related protein 4"/>
    <property type="match status" value="1"/>
</dbReference>
<dbReference type="FunFam" id="4.10.400.10:FF:000098">
    <property type="entry name" value="low-density lipoprotein receptor-related protein 4"/>
    <property type="match status" value="1"/>
</dbReference>
<dbReference type="PRINTS" id="PR00261">
    <property type="entry name" value="LDLRECEPTOR"/>
</dbReference>
<feature type="domain" description="EGF-like" evidence="17">
    <location>
        <begin position="371"/>
        <end position="386"/>
    </location>
</feature>
<dbReference type="SUPFAM" id="SSF57184">
    <property type="entry name" value="Growth factor receptor domain"/>
    <property type="match status" value="1"/>
</dbReference>
<feature type="disulfide bond" evidence="15">
    <location>
        <begin position="99"/>
        <end position="111"/>
    </location>
</feature>
<feature type="disulfide bond" evidence="15">
    <location>
        <begin position="275"/>
        <end position="293"/>
    </location>
</feature>
<keyword evidence="13" id="KW-0675">Receptor</keyword>
<dbReference type="GO" id="GO:0006897">
    <property type="term" value="P:endocytosis"/>
    <property type="evidence" value="ECO:0007669"/>
    <property type="project" value="UniProtKB-KW"/>
</dbReference>
<sequence>MCIEDGGLASSPECACGRSHFTCAVSALGECTCIPAQWQCDGDNDCGDHSDEDGCMLPTCSPLDFHCDNGKCIRRSWVCDGDNDCEDDSDEQDCPPRECEEDEFPCQNGYCIRSLWHCDGDNDCGDNSDEQCELLSHRNPPDMRKCSDKEFRCSDGSCIAEHWYCDGDTDCKDGSDEESCPSAVPAPPCNLEEFQCAYGRCILDIYHCDGDDDCGDWSDESDCSSHQPCRSGEFMCDSGLCINAGWRCDGDADCDDQSDERNCTTSMCTVEQFRCRSGRCIRLSWRCDGEDDCADNSDEENCENTGSPQCASDQFLCWNGRCIGQRKLCNGVNDCGDNSDESPQQNCHVNECAEEGYCSQGCTNSEGAFQCWCETGYELRPDRRSCKALGPEPVLLFANRIDIRQVLPHRSEYTLLLNNLENAIALDFHHRRELVFWSDVTLDRILRANLNGSNVEEVVSTGLESPGGLAVDWVHDKLYWTDSGTSRIEVANLDGAHRKVLLWQNLEKPRAIALHPMEGTIYWTDWGNTPRIEASSMDGSGRRIIADTHLFWPNGLTIDYAGRRMYWVDAKHHVIERANLDGSHRKAVISQGLPHPFAITVFEDSLYWTDWHTKSINSANKFTGKNQEIIRNKLHFPMDIHTLHPQRQPSGKNRCGDNNGGCTHLCLPSGQNYTCACPTGFRKISSHTCAQSLDKFLLFARRMDIRRISFDTEDLSDDVIPLADVRSAVALDWDSRDDHVYWTDVSTDTISRAKWDGTGQEVVVDTSLESPAGLAIDWVTNKLYWTDAGTDRIEVANTDGSMRTVLIWENLDRPRDIVVEPMGGYMYWTDWGASPKIERAGMDASGRQVIISSNLTWPNGLAIDYGSQRLYWADAGMKTIEFAGLDGSKRKVLIGSQLPHPFGLTLYGERIYWTDWQTKSIQSADRLTGLDRETLQENLENLMDIHVFHRRRPPGMNSFLIFARRIDIRMVSLDIPYFADVVVPINITMKNTIAIGVDPQEGKVYWSDSTLHRISRANLDGSQHENIITTGLQTTDGLAVDAIGRKVYWTDTGTNRIEVGNLDGSMRKVLVWQNLDSPRAIVLYHEMGFMYWTDWGENAKLERSGMDGSDRAVLINNNLGWPNGLTVDKASSQLLWADAHTERIEAADLNGANRHTLVSPVQHPYGLTLLDSYIYWTDWQTRSIHRADKGTGSNVILVRSNLPGLMDIQAVDRAQPLGFNKCGSRNGGCSHLCLPRPSGFSCACPTGIQLKGDGKTCDPSPETYLLFSSRGSIRRISLDTSDHTDVHVPVPELNNVISLDYDSVDGKVYYTDVFLDVIR</sequence>
<keyword evidence="9" id="KW-0106">Calcium</keyword>
<feature type="disulfide bond" evidence="15">
    <location>
        <begin position="189"/>
        <end position="201"/>
    </location>
</feature>
<dbReference type="FunFam" id="4.10.400.10:FF:000006">
    <property type="entry name" value="Putative low-density lipoprotein receptor"/>
    <property type="match status" value="1"/>
</dbReference>
<evidence type="ECO:0000256" key="8">
    <source>
        <dbReference type="ARBA" id="ARBA00022737"/>
    </source>
</evidence>
<dbReference type="PROSITE" id="PS50068">
    <property type="entry name" value="LDLRA_2"/>
    <property type="match status" value="8"/>
</dbReference>
<keyword evidence="3" id="KW-1003">Cell membrane</keyword>
<keyword evidence="10" id="KW-1133">Transmembrane helix</keyword>
<keyword evidence="11" id="KW-0472">Membrane</keyword>
<dbReference type="InterPro" id="IPR001881">
    <property type="entry name" value="EGF-like_Ca-bd_dom"/>
</dbReference>
<feature type="disulfide bond" evidence="15">
    <location>
        <begin position="60"/>
        <end position="72"/>
    </location>
</feature>
<dbReference type="SUPFAM" id="SSF63825">
    <property type="entry name" value="YWTD domain"/>
    <property type="match status" value="3"/>
</dbReference>
<organism evidence="18">
    <name type="scientific">Pongo abelii</name>
    <name type="common">Sumatran orangutan</name>
    <name type="synonym">Pongo pygmaeus abelii</name>
    <dbReference type="NCBI Taxonomy" id="9601"/>
    <lineage>
        <taxon>Eukaryota</taxon>
        <taxon>Metazoa</taxon>
        <taxon>Chordata</taxon>
        <taxon>Craniata</taxon>
        <taxon>Vertebrata</taxon>
        <taxon>Euteleostomi</taxon>
        <taxon>Mammalia</taxon>
        <taxon>Eutheria</taxon>
        <taxon>Euarchontoglires</taxon>
        <taxon>Primates</taxon>
        <taxon>Haplorrhini</taxon>
        <taxon>Catarrhini</taxon>
        <taxon>Hominidae</taxon>
        <taxon>Pongo</taxon>
    </lineage>
</organism>
<keyword evidence="12 15" id="KW-1015">Disulfide bond</keyword>
<dbReference type="SUPFAM" id="SSF57196">
    <property type="entry name" value="EGF/Laminin"/>
    <property type="match status" value="1"/>
</dbReference>
<comment type="caution">
    <text evidence="15">Lacks conserved residue(s) required for the propagation of feature annotation.</text>
</comment>
<evidence type="ECO:0000256" key="15">
    <source>
        <dbReference type="PROSITE-ProRule" id="PRU00124"/>
    </source>
</evidence>
<evidence type="ECO:0000256" key="9">
    <source>
        <dbReference type="ARBA" id="ARBA00022837"/>
    </source>
</evidence>
<evidence type="ECO:0000256" key="14">
    <source>
        <dbReference type="ARBA" id="ARBA00023180"/>
    </source>
</evidence>
<dbReference type="SMART" id="SM00135">
    <property type="entry name" value="LY"/>
    <property type="match status" value="15"/>
</dbReference>
<dbReference type="Pfam" id="PF00057">
    <property type="entry name" value="Ldl_recept_a"/>
    <property type="match status" value="8"/>
</dbReference>
<dbReference type="FunFam" id="4.10.400.10:FF:000009">
    <property type="entry name" value="Low-density lipoprotein receptor-related protein 1"/>
    <property type="match status" value="1"/>
</dbReference>
<dbReference type="EMBL" id="NDHI03003391">
    <property type="protein sequence ID" value="PNJ68400.1"/>
    <property type="molecule type" value="Genomic_DNA"/>
</dbReference>
<feature type="disulfide bond" evidence="15">
    <location>
        <begin position="310"/>
        <end position="322"/>
    </location>
</feature>